<protein>
    <submittedName>
        <fullName evidence="4">Hsp20/alpha crystallin family protein</fullName>
    </submittedName>
</protein>
<dbReference type="CDD" id="cd06464">
    <property type="entry name" value="ACD_sHsps-like"/>
    <property type="match status" value="1"/>
</dbReference>
<accession>A0ABU9UCE8</accession>
<comment type="similarity">
    <text evidence="1 2">Belongs to the small heat shock protein (HSP20) family.</text>
</comment>
<keyword evidence="5" id="KW-1185">Reference proteome</keyword>
<gene>
    <name evidence="4" type="ORF">WKV44_07260</name>
</gene>
<name>A0ABU9UCE8_9SPIR</name>
<feature type="domain" description="SHSP" evidence="3">
    <location>
        <begin position="8"/>
        <end position="119"/>
    </location>
</feature>
<dbReference type="Proteomes" id="UP001466331">
    <property type="component" value="Unassembled WGS sequence"/>
</dbReference>
<evidence type="ECO:0000313" key="5">
    <source>
        <dbReference type="Proteomes" id="UP001466331"/>
    </source>
</evidence>
<sequence length="119" mass="13653">MKKDKELTRERSIKPAVYDVCQDNDTITLRMEVPGAEKDSINIQVEDSELIIEAQRKDTLPEGTYLVKERRFADYKRVFTLDNTVDTDKIDAKLENGVLTLNLKIKEQAKPKKIEVKAG</sequence>
<dbReference type="InterPro" id="IPR002068">
    <property type="entry name" value="A-crystallin/Hsp20_dom"/>
</dbReference>
<evidence type="ECO:0000256" key="1">
    <source>
        <dbReference type="PROSITE-ProRule" id="PRU00285"/>
    </source>
</evidence>
<dbReference type="EMBL" id="JBCHKQ010000003">
    <property type="protein sequence ID" value="MEM5948339.1"/>
    <property type="molecule type" value="Genomic_DNA"/>
</dbReference>
<dbReference type="InterPro" id="IPR031107">
    <property type="entry name" value="Small_HSP"/>
</dbReference>
<evidence type="ECO:0000313" key="4">
    <source>
        <dbReference type="EMBL" id="MEM5948339.1"/>
    </source>
</evidence>
<reference evidence="4 5" key="1">
    <citation type="submission" date="2024-03" db="EMBL/GenBank/DDBJ databases">
        <title>Ignisphaera cupida sp. nov., a hyperthermophilic hydrolytic archaeon from a hot spring of Kamchatka, and proposal of Ignisphaeraceae fam. nov.</title>
        <authorList>
            <person name="Podosokorskaya O.A."/>
            <person name="Elcheninov A.G."/>
            <person name="Maltseva A.I."/>
            <person name="Zayulina K.S."/>
            <person name="Novikov A."/>
            <person name="Merkel A.Y."/>
        </authorList>
    </citation>
    <scope>NUCLEOTIDE SEQUENCE [LARGE SCALE GENOMIC DNA]</scope>
    <source>
        <strain evidence="4 5">38H-sp</strain>
    </source>
</reference>
<dbReference type="SUPFAM" id="SSF49764">
    <property type="entry name" value="HSP20-like chaperones"/>
    <property type="match status" value="1"/>
</dbReference>
<proteinExistence type="inferred from homology"/>
<comment type="caution">
    <text evidence="4">The sequence shown here is derived from an EMBL/GenBank/DDBJ whole genome shotgun (WGS) entry which is preliminary data.</text>
</comment>
<dbReference type="RefSeq" id="WP_420069790.1">
    <property type="nucleotide sequence ID" value="NZ_JBCHKQ010000003.1"/>
</dbReference>
<evidence type="ECO:0000259" key="3">
    <source>
        <dbReference type="PROSITE" id="PS01031"/>
    </source>
</evidence>
<evidence type="ECO:0000256" key="2">
    <source>
        <dbReference type="RuleBase" id="RU003616"/>
    </source>
</evidence>
<dbReference type="Gene3D" id="2.60.40.790">
    <property type="match status" value="1"/>
</dbReference>
<dbReference type="Pfam" id="PF00011">
    <property type="entry name" value="HSP20"/>
    <property type="match status" value="1"/>
</dbReference>
<organism evidence="4 5">
    <name type="scientific">Rarispira pelagica</name>
    <dbReference type="NCBI Taxonomy" id="3141764"/>
    <lineage>
        <taxon>Bacteria</taxon>
        <taxon>Pseudomonadati</taxon>
        <taxon>Spirochaetota</taxon>
        <taxon>Spirochaetia</taxon>
        <taxon>Winmispirales</taxon>
        <taxon>Winmispiraceae</taxon>
        <taxon>Rarispira</taxon>
    </lineage>
</organism>
<dbReference type="PANTHER" id="PTHR11527">
    <property type="entry name" value="HEAT-SHOCK PROTEIN 20 FAMILY MEMBER"/>
    <property type="match status" value="1"/>
</dbReference>
<dbReference type="InterPro" id="IPR008978">
    <property type="entry name" value="HSP20-like_chaperone"/>
</dbReference>
<dbReference type="PROSITE" id="PS01031">
    <property type="entry name" value="SHSP"/>
    <property type="match status" value="1"/>
</dbReference>